<dbReference type="CDD" id="cd00821">
    <property type="entry name" value="PH"/>
    <property type="match status" value="1"/>
</dbReference>
<reference evidence="4 5" key="1">
    <citation type="journal article" date="2010" name="Nature">
        <title>The Ectocarpus genome and the independent evolution of multicellularity in brown algae.</title>
        <authorList>
            <person name="Cock J.M."/>
            <person name="Sterck L."/>
            <person name="Rouze P."/>
            <person name="Scornet D."/>
            <person name="Allen A.E."/>
            <person name="Amoutzias G."/>
            <person name="Anthouard V."/>
            <person name="Artiguenave F."/>
            <person name="Aury J.M."/>
            <person name="Badger J.H."/>
            <person name="Beszteri B."/>
            <person name="Billiau K."/>
            <person name="Bonnet E."/>
            <person name="Bothwell J.H."/>
            <person name="Bowler C."/>
            <person name="Boyen C."/>
            <person name="Brownlee C."/>
            <person name="Carrano C.J."/>
            <person name="Charrier B."/>
            <person name="Cho G.Y."/>
            <person name="Coelho S.M."/>
            <person name="Collen J."/>
            <person name="Corre E."/>
            <person name="Da Silva C."/>
            <person name="Delage L."/>
            <person name="Delaroque N."/>
            <person name="Dittami S.M."/>
            <person name="Doulbeau S."/>
            <person name="Elias M."/>
            <person name="Farnham G."/>
            <person name="Gachon C.M."/>
            <person name="Gschloessl B."/>
            <person name="Heesch S."/>
            <person name="Jabbari K."/>
            <person name="Jubin C."/>
            <person name="Kawai H."/>
            <person name="Kimura K."/>
            <person name="Kloareg B."/>
            <person name="Kupper F.C."/>
            <person name="Lang D."/>
            <person name="Le Bail A."/>
            <person name="Leblanc C."/>
            <person name="Lerouge P."/>
            <person name="Lohr M."/>
            <person name="Lopez P.J."/>
            <person name="Martens C."/>
            <person name="Maumus F."/>
            <person name="Michel G."/>
            <person name="Miranda-Saavedra D."/>
            <person name="Morales J."/>
            <person name="Moreau H."/>
            <person name="Motomura T."/>
            <person name="Nagasato C."/>
            <person name="Napoli C.A."/>
            <person name="Nelson D.R."/>
            <person name="Nyvall-Collen P."/>
            <person name="Peters A.F."/>
            <person name="Pommier C."/>
            <person name="Potin P."/>
            <person name="Poulain J."/>
            <person name="Quesneville H."/>
            <person name="Read B."/>
            <person name="Rensing S.A."/>
            <person name="Ritter A."/>
            <person name="Rousvoal S."/>
            <person name="Samanta M."/>
            <person name="Samson G."/>
            <person name="Schroeder D.C."/>
            <person name="Segurens B."/>
            <person name="Strittmatter M."/>
            <person name="Tonon T."/>
            <person name="Tregear J.W."/>
            <person name="Valentin K."/>
            <person name="von Dassow P."/>
            <person name="Yamagishi T."/>
            <person name="Van de Peer Y."/>
            <person name="Wincker P."/>
        </authorList>
    </citation>
    <scope>NUCLEOTIDE SEQUENCE [LARGE SCALE GENOMIC DNA]</scope>
    <source>
        <strain evidence="5">Ec32 / CCAP1310/4</strain>
    </source>
</reference>
<dbReference type="InterPro" id="IPR001849">
    <property type="entry name" value="PH_domain"/>
</dbReference>
<feature type="region of interest" description="Disordered" evidence="1">
    <location>
        <begin position="567"/>
        <end position="639"/>
    </location>
</feature>
<dbReference type="Pfam" id="PF06337">
    <property type="entry name" value="DUSP"/>
    <property type="match status" value="1"/>
</dbReference>
<dbReference type="SMART" id="SM00695">
    <property type="entry name" value="DUSP"/>
    <property type="match status" value="1"/>
</dbReference>
<feature type="compositionally biased region" description="Polar residues" evidence="1">
    <location>
        <begin position="621"/>
        <end position="631"/>
    </location>
</feature>
<gene>
    <name evidence="4" type="ORF">Esi_0207_0016</name>
</gene>
<dbReference type="EMBL" id="FN649727">
    <property type="protein sequence ID" value="CBJ49161.1"/>
    <property type="molecule type" value="Genomic_DNA"/>
</dbReference>
<dbReference type="InterPro" id="IPR006615">
    <property type="entry name" value="Pept_C19_DUSP"/>
</dbReference>
<dbReference type="InParanoid" id="D7FQQ4"/>
<dbReference type="GO" id="GO:0004843">
    <property type="term" value="F:cysteine-type deubiquitinase activity"/>
    <property type="evidence" value="ECO:0007669"/>
    <property type="project" value="InterPro"/>
</dbReference>
<dbReference type="Gene3D" id="3.30.2230.10">
    <property type="entry name" value="DUSP-like"/>
    <property type="match status" value="1"/>
</dbReference>
<dbReference type="SUPFAM" id="SSF50729">
    <property type="entry name" value="PH domain-like"/>
    <property type="match status" value="1"/>
</dbReference>
<dbReference type="PROSITE" id="PS50003">
    <property type="entry name" value="PH_DOMAIN"/>
    <property type="match status" value="1"/>
</dbReference>
<evidence type="ECO:0000313" key="4">
    <source>
        <dbReference type="EMBL" id="CBJ49161.1"/>
    </source>
</evidence>
<protein>
    <recommendedName>
        <fullName evidence="6">DUSP domain-containing protein</fullName>
    </recommendedName>
</protein>
<evidence type="ECO:0000313" key="5">
    <source>
        <dbReference type="Proteomes" id="UP000002630"/>
    </source>
</evidence>
<feature type="region of interest" description="Disordered" evidence="1">
    <location>
        <begin position="119"/>
        <end position="155"/>
    </location>
</feature>
<evidence type="ECO:0008006" key="6">
    <source>
        <dbReference type="Google" id="ProtNLM"/>
    </source>
</evidence>
<feature type="compositionally biased region" description="Acidic residues" evidence="1">
    <location>
        <begin position="567"/>
        <end position="577"/>
    </location>
</feature>
<dbReference type="PROSITE" id="PS51283">
    <property type="entry name" value="DUSP"/>
    <property type="match status" value="1"/>
</dbReference>
<dbReference type="SUPFAM" id="SSF143791">
    <property type="entry name" value="DUSP-like"/>
    <property type="match status" value="1"/>
</dbReference>
<evidence type="ECO:0000256" key="1">
    <source>
        <dbReference type="SAM" id="MobiDB-lite"/>
    </source>
</evidence>
<dbReference type="InterPro" id="IPR035927">
    <property type="entry name" value="DUSP-like_sf"/>
</dbReference>
<accession>D7FQQ4</accession>
<evidence type="ECO:0000259" key="2">
    <source>
        <dbReference type="PROSITE" id="PS50003"/>
    </source>
</evidence>
<feature type="domain" description="DUSP" evidence="3">
    <location>
        <begin position="403"/>
        <end position="517"/>
    </location>
</feature>
<keyword evidence="5" id="KW-1185">Reference proteome</keyword>
<dbReference type="AlphaFoldDB" id="D7FQQ4"/>
<sequence length="639" mass="68835">MRGKRAGLLWARWTRISALMGDSGAAAGEPLESYRATTESTGVPELSPLGREAIDLMLGTDPGMAIPSAVELLQHPWFPSDGAEEEEPMPLPLAPGQTVAVGPPAKPEDIPAGLPPTVPKLGGTGNGLGDSSGSLKKVGLGGSLSRASSSTDESSLYIDMPDGSKALAAWLAKKTSGRKTLAMKSSWQRRWFVLNPSTSMLLIYTREVDLTASEPEASRRSSGGIPKAFPLDSAHVSPLIRPGVRDNSSSHAFCLVLEDEAERFPSMFLSFKSEKLMHVWLIAFQSVAEVRAAGTRGTGNHSSHADGMGKGSADAVGEGLGWWDDVSHQAQRVAHVTAASAFACGGGEAELSRFVEEKLVMHKRSARSLYLNGSMKSGGTSLFGGGGSMVLPTANNAGTIFKNSALQWEHRVQELAAVTAGKPITSPMQPGERWFIVDARWMDHWLEFCTSKRRMSPPGPIDNSWMLHSEKRHIPYEGLTLAMGKQAGDYRRVGMECWDQLMRLYGGGPAIYVDGPPVEDLSRWVVRFGHQVSAKSTYRTKRHIPNPNISVKSLEAAAMKWVMGWDDEEDDEGDEDYESARGSQDDSTLLTPISDGQLLSRRAGSERGAPLSVLREEDGQGSVSPTGSLNSIDEADMYG</sequence>
<name>D7FQQ4_ECTSI</name>
<proteinExistence type="predicted"/>
<organism evidence="4 5">
    <name type="scientific">Ectocarpus siliculosus</name>
    <name type="common">Brown alga</name>
    <name type="synonym">Conferva siliculosa</name>
    <dbReference type="NCBI Taxonomy" id="2880"/>
    <lineage>
        <taxon>Eukaryota</taxon>
        <taxon>Sar</taxon>
        <taxon>Stramenopiles</taxon>
        <taxon>Ochrophyta</taxon>
        <taxon>PX clade</taxon>
        <taxon>Phaeophyceae</taxon>
        <taxon>Ectocarpales</taxon>
        <taxon>Ectocarpaceae</taxon>
        <taxon>Ectocarpus</taxon>
    </lineage>
</organism>
<dbReference type="EMBL" id="FN648384">
    <property type="protein sequence ID" value="CBJ49161.1"/>
    <property type="molecule type" value="Genomic_DNA"/>
</dbReference>
<dbReference type="Proteomes" id="UP000002630">
    <property type="component" value="Linkage Group LG02"/>
</dbReference>
<evidence type="ECO:0000259" key="3">
    <source>
        <dbReference type="PROSITE" id="PS51283"/>
    </source>
</evidence>
<dbReference type="Gene3D" id="2.30.29.30">
    <property type="entry name" value="Pleckstrin-homology domain (PH domain)/Phosphotyrosine-binding domain (PTB)"/>
    <property type="match status" value="1"/>
</dbReference>
<dbReference type="Pfam" id="PF00169">
    <property type="entry name" value="PH"/>
    <property type="match status" value="1"/>
</dbReference>
<feature type="compositionally biased region" description="Low complexity" evidence="1">
    <location>
        <begin position="131"/>
        <end position="150"/>
    </location>
</feature>
<feature type="domain" description="PH" evidence="2">
    <location>
        <begin position="164"/>
        <end position="289"/>
    </location>
</feature>
<dbReference type="STRING" id="2880.D7FQQ4"/>
<feature type="compositionally biased region" description="Polar residues" evidence="1">
    <location>
        <begin position="581"/>
        <end position="591"/>
    </location>
</feature>
<dbReference type="OrthoDB" id="10322622at2759"/>
<dbReference type="SMART" id="SM00233">
    <property type="entry name" value="PH"/>
    <property type="match status" value="1"/>
</dbReference>
<dbReference type="InterPro" id="IPR011993">
    <property type="entry name" value="PH-like_dom_sf"/>
</dbReference>